<comment type="caution">
    <text evidence="2">The sequence shown here is derived from an EMBL/GenBank/DDBJ whole genome shotgun (WGS) entry which is preliminary data.</text>
</comment>
<keyword evidence="2" id="KW-0269">Exonuclease</keyword>
<feature type="non-terminal residue" evidence="2">
    <location>
        <position position="282"/>
    </location>
</feature>
<evidence type="ECO:0000313" key="2">
    <source>
        <dbReference type="EMBL" id="KAK5244347.1"/>
    </source>
</evidence>
<dbReference type="InterPro" id="IPR027073">
    <property type="entry name" value="5_3_exoribonuclease"/>
</dbReference>
<keyword evidence="3" id="KW-1185">Reference proteome</keyword>
<dbReference type="InterPro" id="IPR036867">
    <property type="entry name" value="R3H_dom_sf"/>
</dbReference>
<protein>
    <submittedName>
        <fullName evidence="2">Exonuclease II Exo2</fullName>
    </submittedName>
</protein>
<organism evidence="2 3">
    <name type="scientific">Cryomyces antarcticus</name>
    <dbReference type="NCBI Taxonomy" id="329879"/>
    <lineage>
        <taxon>Eukaryota</taxon>
        <taxon>Fungi</taxon>
        <taxon>Dikarya</taxon>
        <taxon>Ascomycota</taxon>
        <taxon>Pezizomycotina</taxon>
        <taxon>Dothideomycetes</taxon>
        <taxon>Dothideomycetes incertae sedis</taxon>
        <taxon>Cryomyces</taxon>
    </lineage>
</organism>
<dbReference type="Proteomes" id="UP001357485">
    <property type="component" value="Unassembled WGS sequence"/>
</dbReference>
<keyword evidence="2" id="KW-0378">Hydrolase</keyword>
<keyword evidence="2" id="KW-0540">Nuclease</keyword>
<accession>A0ABR0LV21</accession>
<name>A0ABR0LV21_9PEZI</name>
<dbReference type="PANTHER" id="PTHR12341">
    <property type="entry name" value="5'-&gt;3' EXORIBONUCLEASE"/>
    <property type="match status" value="1"/>
</dbReference>
<gene>
    <name evidence="2" type="primary">exo2_3</name>
    <name evidence="2" type="ORF">LTR16_007635</name>
</gene>
<dbReference type="Gene3D" id="1.25.40.1050">
    <property type="match status" value="1"/>
</dbReference>
<evidence type="ECO:0000259" key="1">
    <source>
        <dbReference type="Pfam" id="PF17846"/>
    </source>
</evidence>
<dbReference type="Pfam" id="PF17846">
    <property type="entry name" value="XRN_M"/>
    <property type="match status" value="1"/>
</dbReference>
<sequence>MGKEDVMEKTRKKGQLVITTPQKQDFGMVKKYVNSRTPDGDQTPFDLPPTLPARDRKFVEELADSLNLQWKSIANDQGERHLQLSFHPRLTPDDSEEDEEDEEAQTALLRVIKRYENAKIVDPTAEESQAKMEQKYEQKFQQWKNEHYTSKFGWGLDNGEELRKLTENYVQGLQWVLYYYYRGVASWPWFYAYHYAPMISDVKKGLKANMDFKLGQPFRPYQQLMGVLPDRSKTIVPTAYHDLMTNPDSPIIDFYPRDFELDMNGKKMEWEAVVKIPFIDEA</sequence>
<dbReference type="InterPro" id="IPR041412">
    <property type="entry name" value="Xrn1_helical"/>
</dbReference>
<dbReference type="GO" id="GO:0004527">
    <property type="term" value="F:exonuclease activity"/>
    <property type="evidence" value="ECO:0007669"/>
    <property type="project" value="UniProtKB-KW"/>
</dbReference>
<dbReference type="EMBL" id="JAVRRA010009871">
    <property type="protein sequence ID" value="KAK5244347.1"/>
    <property type="molecule type" value="Genomic_DNA"/>
</dbReference>
<reference evidence="2 3" key="1">
    <citation type="submission" date="2023-08" db="EMBL/GenBank/DDBJ databases">
        <title>Black Yeasts Isolated from many extreme environments.</title>
        <authorList>
            <person name="Coleine C."/>
            <person name="Stajich J.E."/>
            <person name="Selbmann L."/>
        </authorList>
    </citation>
    <scope>NUCLEOTIDE SEQUENCE [LARGE SCALE GENOMIC DNA]</scope>
    <source>
        <strain evidence="2 3">CCFEE 536</strain>
    </source>
</reference>
<dbReference type="PANTHER" id="PTHR12341:SF7">
    <property type="entry name" value="5'-3' EXORIBONUCLEASE 1"/>
    <property type="match status" value="1"/>
</dbReference>
<evidence type="ECO:0000313" key="3">
    <source>
        <dbReference type="Proteomes" id="UP001357485"/>
    </source>
</evidence>
<proteinExistence type="predicted"/>
<feature type="domain" description="Xrn1 helical" evidence="1">
    <location>
        <begin position="73"/>
        <end position="281"/>
    </location>
</feature>
<dbReference type="Gene3D" id="3.30.1370.50">
    <property type="entry name" value="R3H-like domain"/>
    <property type="match status" value="1"/>
</dbReference>